<dbReference type="EMBL" id="CAWUHD010000064">
    <property type="protein sequence ID" value="CAK7226142.1"/>
    <property type="molecule type" value="Genomic_DNA"/>
</dbReference>
<organism evidence="2 3">
    <name type="scientific">Sporothrix eucalyptigena</name>
    <dbReference type="NCBI Taxonomy" id="1812306"/>
    <lineage>
        <taxon>Eukaryota</taxon>
        <taxon>Fungi</taxon>
        <taxon>Dikarya</taxon>
        <taxon>Ascomycota</taxon>
        <taxon>Pezizomycotina</taxon>
        <taxon>Sordariomycetes</taxon>
        <taxon>Sordariomycetidae</taxon>
        <taxon>Ophiostomatales</taxon>
        <taxon>Ophiostomataceae</taxon>
        <taxon>Sporothrix</taxon>
    </lineage>
</organism>
<protein>
    <submittedName>
        <fullName evidence="2">Uncharacterized protein</fullName>
    </submittedName>
</protein>
<keyword evidence="1" id="KW-1133">Transmembrane helix</keyword>
<dbReference type="Proteomes" id="UP001642482">
    <property type="component" value="Unassembled WGS sequence"/>
</dbReference>
<dbReference type="PANTHER" id="PTHR35043:SF8">
    <property type="entry name" value="DUF4220 DOMAIN-CONTAINING PROTEIN"/>
    <property type="match status" value="1"/>
</dbReference>
<name>A0ABP0C3C0_9PEZI</name>
<keyword evidence="3" id="KW-1185">Reference proteome</keyword>
<reference evidence="2 3" key="1">
    <citation type="submission" date="2024-01" db="EMBL/GenBank/DDBJ databases">
        <authorList>
            <person name="Allen C."/>
            <person name="Tagirdzhanova G."/>
        </authorList>
    </citation>
    <scope>NUCLEOTIDE SEQUENCE [LARGE SCALE GENOMIC DNA]</scope>
</reference>
<proteinExistence type="predicted"/>
<accession>A0ABP0C3C0</accession>
<sequence length="219" mass="25959">MVEECATYTQGEFKVIHAFYISMLALRYRTRLGDRVVWPNQYAWLLRERLVDWRDHIVWGLSEDNIRDKSKSDSLTKLLAVSQVSWFVAQCILRGLEHLPISQIEAMTLGYIPVFLVTYFFWWNKPKDIRSPSLVDLPPMTDDQMRIFSLMAVSNKFDHEMQPDQVTLMNIWYLTPRLFEKEAEDEAIRDAQAAWVIEHREQMDNVQRPSLSLLRKSFK</sequence>
<evidence type="ECO:0000313" key="3">
    <source>
        <dbReference type="Proteomes" id="UP001642482"/>
    </source>
</evidence>
<dbReference type="PANTHER" id="PTHR35043">
    <property type="entry name" value="TRANSCRIPTION FACTOR DOMAIN-CONTAINING PROTEIN"/>
    <property type="match status" value="1"/>
</dbReference>
<keyword evidence="1" id="KW-0472">Membrane</keyword>
<gene>
    <name evidence="2" type="ORF">SEUCBS140593_006141</name>
</gene>
<comment type="caution">
    <text evidence="2">The sequence shown here is derived from an EMBL/GenBank/DDBJ whole genome shotgun (WGS) entry which is preliminary data.</text>
</comment>
<evidence type="ECO:0000313" key="2">
    <source>
        <dbReference type="EMBL" id="CAK7226142.1"/>
    </source>
</evidence>
<evidence type="ECO:0000256" key="1">
    <source>
        <dbReference type="SAM" id="Phobius"/>
    </source>
</evidence>
<feature type="transmembrane region" description="Helical" evidence="1">
    <location>
        <begin position="101"/>
        <end position="122"/>
    </location>
</feature>
<keyword evidence="1" id="KW-0812">Transmembrane</keyword>